<accession>A0ABR4M5C1</accession>
<dbReference type="Proteomes" id="UP001610432">
    <property type="component" value="Unassembled WGS sequence"/>
</dbReference>
<gene>
    <name evidence="1" type="ORF">BJX67DRAFT_377486</name>
</gene>
<organism evidence="1 2">
    <name type="scientific">Aspergillus lucknowensis</name>
    <dbReference type="NCBI Taxonomy" id="176173"/>
    <lineage>
        <taxon>Eukaryota</taxon>
        <taxon>Fungi</taxon>
        <taxon>Dikarya</taxon>
        <taxon>Ascomycota</taxon>
        <taxon>Pezizomycotina</taxon>
        <taxon>Eurotiomycetes</taxon>
        <taxon>Eurotiomycetidae</taxon>
        <taxon>Eurotiales</taxon>
        <taxon>Aspergillaceae</taxon>
        <taxon>Aspergillus</taxon>
        <taxon>Aspergillus subgen. Nidulantes</taxon>
    </lineage>
</organism>
<name>A0ABR4M5C1_9EURO</name>
<reference evidence="1 2" key="1">
    <citation type="submission" date="2024-07" db="EMBL/GenBank/DDBJ databases">
        <title>Section-level genome sequencing and comparative genomics of Aspergillus sections Usti and Cavernicolus.</title>
        <authorList>
            <consortium name="Lawrence Berkeley National Laboratory"/>
            <person name="Nybo J.L."/>
            <person name="Vesth T.C."/>
            <person name="Theobald S."/>
            <person name="Frisvad J.C."/>
            <person name="Larsen T.O."/>
            <person name="Kjaerboelling I."/>
            <person name="Rothschild-Mancinelli K."/>
            <person name="Lyhne E.K."/>
            <person name="Kogle M.E."/>
            <person name="Barry K."/>
            <person name="Clum A."/>
            <person name="Na H."/>
            <person name="Ledsgaard L."/>
            <person name="Lin J."/>
            <person name="Lipzen A."/>
            <person name="Kuo A."/>
            <person name="Riley R."/>
            <person name="Mondo S."/>
            <person name="Labutti K."/>
            <person name="Haridas S."/>
            <person name="Pangalinan J."/>
            <person name="Salamov A.A."/>
            <person name="Simmons B.A."/>
            <person name="Magnuson J.K."/>
            <person name="Chen J."/>
            <person name="Drula E."/>
            <person name="Henrissat B."/>
            <person name="Wiebenga A."/>
            <person name="Lubbers R.J."/>
            <person name="Gomes A.C."/>
            <person name="Macurrencykelacurrency M.R."/>
            <person name="Stajich J."/>
            <person name="Grigoriev I.V."/>
            <person name="Mortensen U.H."/>
            <person name="De Vries R.P."/>
            <person name="Baker S.E."/>
            <person name="Andersen M.R."/>
        </authorList>
    </citation>
    <scope>NUCLEOTIDE SEQUENCE [LARGE SCALE GENOMIC DNA]</scope>
    <source>
        <strain evidence="1 2">CBS 449.75</strain>
    </source>
</reference>
<sequence length="668" mass="76247">MSVAGLGSPCLGIREILQRQGINEARTCLTRVIETLHERARRAKVYAFHLDPDLLDTEIPTLSTLAPWGEGLTEADHEYYAEMEQNEEKVQRFAMAELYDSASFSYLQEAINFYLNGGVGTEEEEGPTELGPQDGSFLDALRRAGTLSRLWWEAVKWDRHRETGNAHFLRWSVRAAMARGHADWLRKEIQAGSYGRSLSIRPPRPIERWRLLPPPPVGYYYHDCAIYAPMAAHALRTKEPPNEDGVFTDYVVWATTLRELDMLLKDSPEVSFNFGAPDFVFFENAKTGWAAETLGGPPFEHGQLGFFETGFYERYYRTGQQDMFSAGGVNYGKVLAICADDLVQTVTQKSQIDEMESQLDIPLQTLKEDLMKFLHKRRYMTKREADCEGFGELLLQTITARLRSMQITYGQKRPWALVKIREALSHTLGPWFTIELKDAGQDIPLVILWEVGEASPRYHANTSGLDPRGIERVSPLRAQLDMLLAYKITSLLERIRADILCKKPLPRHLLKFAKAYRSYLESEDPGDMPTIRSGQQLQRELLFPGNSERCFSTPASNRHAHQDASCPYCQARTEEDKDRTFRRSNDPAAVSARTKIQSYFRKLDRIPRGLSNNQDIFSPSYSESDVRAIYHTLQELTYPISGMWAFRGYSDWGLGVRIIEMGFNMSQA</sequence>
<protein>
    <submittedName>
        <fullName evidence="1">Uncharacterized protein</fullName>
    </submittedName>
</protein>
<comment type="caution">
    <text evidence="1">The sequence shown here is derived from an EMBL/GenBank/DDBJ whole genome shotgun (WGS) entry which is preliminary data.</text>
</comment>
<evidence type="ECO:0000313" key="2">
    <source>
        <dbReference type="Proteomes" id="UP001610432"/>
    </source>
</evidence>
<keyword evidence="2" id="KW-1185">Reference proteome</keyword>
<proteinExistence type="predicted"/>
<dbReference type="EMBL" id="JBFXLQ010000003">
    <property type="protein sequence ID" value="KAL2871751.1"/>
    <property type="molecule type" value="Genomic_DNA"/>
</dbReference>
<dbReference type="RefSeq" id="XP_070890730.1">
    <property type="nucleotide sequence ID" value="XM_071032120.1"/>
</dbReference>
<dbReference type="GeneID" id="98147192"/>
<evidence type="ECO:0000313" key="1">
    <source>
        <dbReference type="EMBL" id="KAL2871751.1"/>
    </source>
</evidence>